<protein>
    <submittedName>
        <fullName evidence="1">Uncharacterized protein</fullName>
    </submittedName>
</protein>
<accession>A0AAV7S2M7</accession>
<name>A0AAV7S2M7_PLEWA</name>
<organism evidence="1 2">
    <name type="scientific">Pleurodeles waltl</name>
    <name type="common">Iberian ribbed newt</name>
    <dbReference type="NCBI Taxonomy" id="8319"/>
    <lineage>
        <taxon>Eukaryota</taxon>
        <taxon>Metazoa</taxon>
        <taxon>Chordata</taxon>
        <taxon>Craniata</taxon>
        <taxon>Vertebrata</taxon>
        <taxon>Euteleostomi</taxon>
        <taxon>Amphibia</taxon>
        <taxon>Batrachia</taxon>
        <taxon>Caudata</taxon>
        <taxon>Salamandroidea</taxon>
        <taxon>Salamandridae</taxon>
        <taxon>Pleurodelinae</taxon>
        <taxon>Pleurodeles</taxon>
    </lineage>
</organism>
<reference evidence="1" key="1">
    <citation type="journal article" date="2022" name="bioRxiv">
        <title>Sequencing and chromosome-scale assembly of the giantPleurodeles waltlgenome.</title>
        <authorList>
            <person name="Brown T."/>
            <person name="Elewa A."/>
            <person name="Iarovenko S."/>
            <person name="Subramanian E."/>
            <person name="Araus A.J."/>
            <person name="Petzold A."/>
            <person name="Susuki M."/>
            <person name="Suzuki K.-i.T."/>
            <person name="Hayashi T."/>
            <person name="Toyoda A."/>
            <person name="Oliveira C."/>
            <person name="Osipova E."/>
            <person name="Leigh N.D."/>
            <person name="Simon A."/>
            <person name="Yun M.H."/>
        </authorList>
    </citation>
    <scope>NUCLEOTIDE SEQUENCE</scope>
    <source>
        <strain evidence="1">20211129_DDA</strain>
        <tissue evidence="1">Liver</tissue>
    </source>
</reference>
<evidence type="ECO:0000313" key="2">
    <source>
        <dbReference type="Proteomes" id="UP001066276"/>
    </source>
</evidence>
<dbReference type="AlphaFoldDB" id="A0AAV7S2M7"/>
<gene>
    <name evidence="1" type="ORF">NDU88_011564</name>
</gene>
<comment type="caution">
    <text evidence="1">The sequence shown here is derived from an EMBL/GenBank/DDBJ whole genome shotgun (WGS) entry which is preliminary data.</text>
</comment>
<proteinExistence type="predicted"/>
<sequence>MRRAVSRLDQGAVMWAVKRCLESSDADVGWSQGSRQKFRRQKNGEAVMHSTEVAVREGTSPTALVADQ</sequence>
<keyword evidence="2" id="KW-1185">Reference proteome</keyword>
<dbReference type="EMBL" id="JANPWB010000009">
    <property type="protein sequence ID" value="KAJ1158892.1"/>
    <property type="molecule type" value="Genomic_DNA"/>
</dbReference>
<dbReference type="Proteomes" id="UP001066276">
    <property type="component" value="Chromosome 5"/>
</dbReference>
<evidence type="ECO:0000313" key="1">
    <source>
        <dbReference type="EMBL" id="KAJ1158892.1"/>
    </source>
</evidence>